<name>A0AA88QRE1_9ASTE</name>
<accession>A0AA88QRE1</accession>
<dbReference type="GO" id="GO:0048367">
    <property type="term" value="P:shoot system development"/>
    <property type="evidence" value="ECO:0007669"/>
    <property type="project" value="InterPro"/>
</dbReference>
<evidence type="ECO:0000313" key="1">
    <source>
        <dbReference type="EMBL" id="KAK2971663.1"/>
    </source>
</evidence>
<evidence type="ECO:0000313" key="2">
    <source>
        <dbReference type="Proteomes" id="UP001187471"/>
    </source>
</evidence>
<gene>
    <name evidence="1" type="ORF">RJ640_025058</name>
</gene>
<dbReference type="Pfam" id="PF03087">
    <property type="entry name" value="BPS1"/>
    <property type="match status" value="1"/>
</dbReference>
<keyword evidence="2" id="KW-1185">Reference proteome</keyword>
<dbReference type="InterPro" id="IPR004320">
    <property type="entry name" value="BPS1_pln"/>
</dbReference>
<proteinExistence type="predicted"/>
<dbReference type="EMBL" id="JAVXUO010002570">
    <property type="protein sequence ID" value="KAK2971663.1"/>
    <property type="molecule type" value="Genomic_DNA"/>
</dbReference>
<organism evidence="1 2">
    <name type="scientific">Escallonia rubra</name>
    <dbReference type="NCBI Taxonomy" id="112253"/>
    <lineage>
        <taxon>Eukaryota</taxon>
        <taxon>Viridiplantae</taxon>
        <taxon>Streptophyta</taxon>
        <taxon>Embryophyta</taxon>
        <taxon>Tracheophyta</taxon>
        <taxon>Spermatophyta</taxon>
        <taxon>Magnoliopsida</taxon>
        <taxon>eudicotyledons</taxon>
        <taxon>Gunneridae</taxon>
        <taxon>Pentapetalae</taxon>
        <taxon>asterids</taxon>
        <taxon>campanulids</taxon>
        <taxon>Escalloniales</taxon>
        <taxon>Escalloniaceae</taxon>
        <taxon>Escallonia</taxon>
    </lineage>
</organism>
<comment type="caution">
    <text evidence="1">The sequence shown here is derived from an EMBL/GenBank/DDBJ whole genome shotgun (WGS) entry which is preliminary data.</text>
</comment>
<dbReference type="Proteomes" id="UP001187471">
    <property type="component" value="Unassembled WGS sequence"/>
</dbReference>
<sequence>MKKILLRDVVIRHPHVIAPEGPSRPKGGILVNRHSFNNLWGLIRRSDSCLLWNRGQLHTWLFFFPLPLSFLKHAKKASLWLVNGKTTSKLYMANDMLLEMVPRSFLIFVSVPSSITNPNGWSLISKLMLTRLVASRKGHGILNEVGSFELALKSLHDHIKNNDARVGVKMASQRLKTLDNSIERLVAGLDDLIRQLIKSIRTLKAEKTPGRAELRIISFDFTFVDSIRLLGISEKNKANQNQKKLVQTTCKESYALVRERKRGELSDGPWLMDMCMECYSKKDENRTPSTVEATNYMAQMHGKRGKLSEGSQDLPAENDILAQVVGKKNMVVFECMG</sequence>
<protein>
    <submittedName>
        <fullName evidence="1">Uncharacterized protein</fullName>
    </submittedName>
</protein>
<dbReference type="GO" id="GO:0048364">
    <property type="term" value="P:root development"/>
    <property type="evidence" value="ECO:0007669"/>
    <property type="project" value="InterPro"/>
</dbReference>
<dbReference type="AlphaFoldDB" id="A0AA88QRE1"/>
<reference evidence="1" key="1">
    <citation type="submission" date="2022-12" db="EMBL/GenBank/DDBJ databases">
        <title>Draft genome assemblies for two species of Escallonia (Escalloniales).</title>
        <authorList>
            <person name="Chanderbali A."/>
            <person name="Dervinis C."/>
            <person name="Anghel I."/>
            <person name="Soltis D."/>
            <person name="Soltis P."/>
            <person name="Zapata F."/>
        </authorList>
    </citation>
    <scope>NUCLEOTIDE SEQUENCE</scope>
    <source>
        <strain evidence="1">UCBG92.1500</strain>
        <tissue evidence="1">Leaf</tissue>
    </source>
</reference>